<evidence type="ECO:0000256" key="1">
    <source>
        <dbReference type="SAM" id="MobiDB-lite"/>
    </source>
</evidence>
<gene>
    <name evidence="2" type="primary">Tfe3</name>
    <name evidence="2" type="ORF">g.14522</name>
</gene>
<organism evidence="2">
    <name type="scientific">Anthurium amnicola</name>
    <dbReference type="NCBI Taxonomy" id="1678845"/>
    <lineage>
        <taxon>Eukaryota</taxon>
        <taxon>Viridiplantae</taxon>
        <taxon>Streptophyta</taxon>
        <taxon>Embryophyta</taxon>
        <taxon>Tracheophyta</taxon>
        <taxon>Spermatophyta</taxon>
        <taxon>Magnoliopsida</taxon>
        <taxon>Liliopsida</taxon>
        <taxon>Araceae</taxon>
        <taxon>Pothoideae</taxon>
        <taxon>Potheae</taxon>
        <taxon>Anthurium</taxon>
    </lineage>
</organism>
<dbReference type="AlphaFoldDB" id="A0A1D1XU53"/>
<accession>A0A1D1XU53</accession>
<protein>
    <submittedName>
        <fullName evidence="2">Transcription factor E3</fullName>
    </submittedName>
</protein>
<evidence type="ECO:0000313" key="2">
    <source>
        <dbReference type="EMBL" id="JAT45914.1"/>
    </source>
</evidence>
<sequence>KVNFPNEEPPRRQHRRSSQARSVRSAPAPPPPSATPPVPHVDPSHAHAGGPVPPAAAGEGDAKGRSADVAGGGSSEVWKLSEELQAFEAYMKFLEIPYMEGGVAGDVGVDLPSSNPNLQEAALDLWSFDDLLPVAI</sequence>
<reference evidence="2" key="1">
    <citation type="submission" date="2015-07" db="EMBL/GenBank/DDBJ databases">
        <title>Transcriptome Assembly of Anthurium amnicola.</title>
        <authorList>
            <person name="Suzuki J."/>
        </authorList>
    </citation>
    <scope>NUCLEOTIDE SEQUENCE</scope>
</reference>
<proteinExistence type="predicted"/>
<feature type="non-terminal residue" evidence="2">
    <location>
        <position position="1"/>
    </location>
</feature>
<dbReference type="EMBL" id="GDJX01022022">
    <property type="protein sequence ID" value="JAT45914.1"/>
    <property type="molecule type" value="Transcribed_RNA"/>
</dbReference>
<feature type="region of interest" description="Disordered" evidence="1">
    <location>
        <begin position="1"/>
        <end position="75"/>
    </location>
</feature>
<feature type="compositionally biased region" description="Low complexity" evidence="1">
    <location>
        <begin position="46"/>
        <end position="59"/>
    </location>
</feature>
<name>A0A1D1XU53_9ARAE</name>
<feature type="compositionally biased region" description="Pro residues" evidence="1">
    <location>
        <begin position="27"/>
        <end position="40"/>
    </location>
</feature>